<keyword evidence="2" id="KW-1133">Transmembrane helix</keyword>
<keyword evidence="2" id="KW-0812">Transmembrane</keyword>
<protein>
    <submittedName>
        <fullName evidence="3">Uncharacterized protein</fullName>
    </submittedName>
</protein>
<organism evidence="3">
    <name type="scientific">Pectinophora gossypiella</name>
    <name type="common">Cotton pink bollworm</name>
    <name type="synonym">Depressaria gossypiella</name>
    <dbReference type="NCBI Taxonomy" id="13191"/>
    <lineage>
        <taxon>Eukaryota</taxon>
        <taxon>Metazoa</taxon>
        <taxon>Ecdysozoa</taxon>
        <taxon>Arthropoda</taxon>
        <taxon>Hexapoda</taxon>
        <taxon>Insecta</taxon>
        <taxon>Pterygota</taxon>
        <taxon>Neoptera</taxon>
        <taxon>Endopterygota</taxon>
        <taxon>Lepidoptera</taxon>
        <taxon>Glossata</taxon>
        <taxon>Ditrysia</taxon>
        <taxon>Gelechioidea</taxon>
        <taxon>Gelechiidae</taxon>
        <taxon>Apatetrinae</taxon>
        <taxon>Pectinophora</taxon>
    </lineage>
</organism>
<accession>A0A1E1WMH6</accession>
<gene>
    <name evidence="3" type="ORF">g.18169</name>
</gene>
<keyword evidence="2" id="KW-0472">Membrane</keyword>
<evidence type="ECO:0000256" key="2">
    <source>
        <dbReference type="SAM" id="Phobius"/>
    </source>
</evidence>
<dbReference type="AlphaFoldDB" id="A0A1E1WMH6"/>
<feature type="transmembrane region" description="Helical" evidence="2">
    <location>
        <begin position="20"/>
        <end position="44"/>
    </location>
</feature>
<reference evidence="3" key="1">
    <citation type="submission" date="2015-09" db="EMBL/GenBank/DDBJ databases">
        <title>De novo assembly of Pectinophora gossypiella (Pink Bollworm) gut transcriptome.</title>
        <authorList>
            <person name="Tassone E.E."/>
        </authorList>
    </citation>
    <scope>NUCLEOTIDE SEQUENCE</scope>
</reference>
<evidence type="ECO:0000313" key="3">
    <source>
        <dbReference type="EMBL" id="JAT88127.1"/>
    </source>
</evidence>
<feature type="region of interest" description="Disordered" evidence="1">
    <location>
        <begin position="130"/>
        <end position="154"/>
    </location>
</feature>
<dbReference type="EMBL" id="GDQN01002927">
    <property type="protein sequence ID" value="JAT88127.1"/>
    <property type="molecule type" value="Transcribed_RNA"/>
</dbReference>
<sequence>MSWVPTFYNIWLHASPIKVTTYYISYTIIIVVIINNVLFCYILYKNKYGSLYLLTTIATCLRNIKLHYFIAELVSIIQEARTSITTAVRPAAGARRKRAGRLMCDTSIDSPNMTPSSGSTFNSVVTEVRADPARGTRRAGRRRRAYNCTESHVE</sequence>
<name>A0A1E1WMH6_PECGO</name>
<proteinExistence type="predicted"/>
<feature type="compositionally biased region" description="Basic residues" evidence="1">
    <location>
        <begin position="135"/>
        <end position="145"/>
    </location>
</feature>
<evidence type="ECO:0000256" key="1">
    <source>
        <dbReference type="SAM" id="MobiDB-lite"/>
    </source>
</evidence>